<dbReference type="STRING" id="1121117.SAMN02745977_02184"/>
<dbReference type="EMBL" id="FOCW01000008">
    <property type="protein sequence ID" value="SEN85329.1"/>
    <property type="molecule type" value="Genomic_DNA"/>
</dbReference>
<evidence type="ECO:0000256" key="1">
    <source>
        <dbReference type="SAM" id="MobiDB-lite"/>
    </source>
</evidence>
<feature type="domain" description="Hemerythrin-like" evidence="2">
    <location>
        <begin position="16"/>
        <end position="152"/>
    </location>
</feature>
<accession>A0A1H8JX87</accession>
<evidence type="ECO:0000259" key="2">
    <source>
        <dbReference type="Pfam" id="PF01814"/>
    </source>
</evidence>
<keyword evidence="4" id="KW-1185">Reference proteome</keyword>
<name>A0A1H8JX87_9BURK</name>
<feature type="region of interest" description="Disordered" evidence="1">
    <location>
        <begin position="162"/>
        <end position="181"/>
    </location>
</feature>
<feature type="compositionally biased region" description="Basic and acidic residues" evidence="1">
    <location>
        <begin position="166"/>
        <end position="181"/>
    </location>
</feature>
<dbReference type="AlphaFoldDB" id="A0A1H8JX87"/>
<dbReference type="Gene3D" id="1.20.120.520">
    <property type="entry name" value="nmb1532 protein domain like"/>
    <property type="match status" value="1"/>
</dbReference>
<dbReference type="Pfam" id="PF01814">
    <property type="entry name" value="Hemerythrin"/>
    <property type="match status" value="1"/>
</dbReference>
<sequence>MTDSKATAGNGNAAFAFLDQTHREIDAKLLRLKALADAMRDDGLTAEVRAEAAEVRAWLDTNARQHHLDEERHIFPPLLASHDAELAHTARQLTQDHGWIEQNWLEIEPSLSAAEAGNSWFDMDVLYQQIQLFLELYNDHMVLEESVAYPAASPLISGLDGQQMRAEMEQRRQKREAAAAE</sequence>
<reference evidence="3 4" key="1">
    <citation type="submission" date="2016-10" db="EMBL/GenBank/DDBJ databases">
        <authorList>
            <person name="de Groot N.N."/>
        </authorList>
    </citation>
    <scope>NUCLEOTIDE SEQUENCE [LARGE SCALE GENOMIC DNA]</scope>
    <source>
        <strain evidence="3 4">DSM 15123</strain>
    </source>
</reference>
<organism evidence="3 4">
    <name type="scientific">Brachymonas denitrificans DSM 15123</name>
    <dbReference type="NCBI Taxonomy" id="1121117"/>
    <lineage>
        <taxon>Bacteria</taxon>
        <taxon>Pseudomonadati</taxon>
        <taxon>Pseudomonadota</taxon>
        <taxon>Betaproteobacteria</taxon>
        <taxon>Burkholderiales</taxon>
        <taxon>Comamonadaceae</taxon>
        <taxon>Brachymonas</taxon>
    </lineage>
</organism>
<proteinExistence type="predicted"/>
<evidence type="ECO:0000313" key="3">
    <source>
        <dbReference type="EMBL" id="SEN85329.1"/>
    </source>
</evidence>
<dbReference type="InterPro" id="IPR012312">
    <property type="entry name" value="Hemerythrin-like"/>
</dbReference>
<evidence type="ECO:0000313" key="4">
    <source>
        <dbReference type="Proteomes" id="UP000199531"/>
    </source>
</evidence>
<protein>
    <submittedName>
        <fullName evidence="3">Hemerythrin HHE cation binding domain-containing protein</fullName>
    </submittedName>
</protein>
<gene>
    <name evidence="3" type="ORF">SAMN02745977_02184</name>
</gene>
<dbReference type="Proteomes" id="UP000199531">
    <property type="component" value="Unassembled WGS sequence"/>
</dbReference>
<dbReference type="RefSeq" id="WP_091817820.1">
    <property type="nucleotide sequence ID" value="NZ_FOCW01000008.1"/>
</dbReference>
<dbReference type="OrthoDB" id="8898809at2"/>